<name>A0A133UZC7_9EURY</name>
<dbReference type="Proteomes" id="UP000070344">
    <property type="component" value="Unassembled WGS sequence"/>
</dbReference>
<dbReference type="AlphaFoldDB" id="A0A133UZC7"/>
<evidence type="ECO:0000313" key="1">
    <source>
        <dbReference type="EMBL" id="KXA99530.1"/>
    </source>
</evidence>
<accession>A0A133UZC7</accession>
<evidence type="ECO:0000313" key="2">
    <source>
        <dbReference type="Proteomes" id="UP000070344"/>
    </source>
</evidence>
<dbReference type="EMBL" id="LHXV01000083">
    <property type="protein sequence ID" value="KXA99530.1"/>
    <property type="molecule type" value="Genomic_DNA"/>
</dbReference>
<sequence length="59" mass="6847">MKSYKQEREGVHKLLKEIHLITGKLSDESSPDFSVEERGTIEDVIFNEWGLERFIPGAR</sequence>
<comment type="caution">
    <text evidence="1">The sequence shown here is derived from an EMBL/GenBank/DDBJ whole genome shotgun (WGS) entry which is preliminary data.</text>
</comment>
<keyword evidence="2" id="KW-1185">Reference proteome</keyword>
<reference evidence="1 2" key="1">
    <citation type="journal article" date="2016" name="Sci. Rep.">
        <title>Metabolic traits of an uncultured archaeal lineage -MSBL1- from brine pools of the Red Sea.</title>
        <authorList>
            <person name="Mwirichia R."/>
            <person name="Alam I."/>
            <person name="Rashid M."/>
            <person name="Vinu M."/>
            <person name="Ba-Alawi W."/>
            <person name="Anthony Kamau A."/>
            <person name="Kamanda Ngugi D."/>
            <person name="Goker M."/>
            <person name="Klenk H.P."/>
            <person name="Bajic V."/>
            <person name="Stingl U."/>
        </authorList>
    </citation>
    <scope>NUCLEOTIDE SEQUENCE [LARGE SCALE GENOMIC DNA]</scope>
    <source>
        <strain evidence="1">SCGC-AAA259O05</strain>
    </source>
</reference>
<protein>
    <submittedName>
        <fullName evidence="1">Uncharacterized protein</fullName>
    </submittedName>
</protein>
<proteinExistence type="predicted"/>
<organism evidence="1 2">
    <name type="scientific">candidate division MSBL1 archaeon SCGC-AAA259O05</name>
    <dbReference type="NCBI Taxonomy" id="1698271"/>
    <lineage>
        <taxon>Archaea</taxon>
        <taxon>Methanobacteriati</taxon>
        <taxon>Methanobacteriota</taxon>
        <taxon>candidate division MSBL1</taxon>
    </lineage>
</organism>
<gene>
    <name evidence="1" type="ORF">AKJ41_05290</name>
</gene>